<comment type="caution">
    <text evidence="1">The sequence shown here is derived from an EMBL/GenBank/DDBJ whole genome shotgun (WGS) entry which is preliminary data.</text>
</comment>
<name>A0A947DBF2_9CYAN</name>
<gene>
    <name evidence="1" type="ORF">IXB50_01290</name>
</gene>
<evidence type="ECO:0000313" key="2">
    <source>
        <dbReference type="Proteomes" id="UP000717364"/>
    </source>
</evidence>
<reference evidence="1" key="1">
    <citation type="submission" date="2020-11" db="EMBL/GenBank/DDBJ databases">
        <authorList>
            <person name="Konstantinou D."/>
            <person name="Gkelis S."/>
            <person name="Popin R."/>
            <person name="Fewer D."/>
            <person name="Sivonen K."/>
        </authorList>
    </citation>
    <scope>NUCLEOTIDE SEQUENCE</scope>
    <source>
        <strain evidence="1">TAU-MAC 1115</strain>
    </source>
</reference>
<proteinExistence type="predicted"/>
<evidence type="ECO:0000313" key="1">
    <source>
        <dbReference type="EMBL" id="MBT9314057.1"/>
    </source>
</evidence>
<organism evidence="1 2">
    <name type="scientific">Leptothoe spongobia TAU-MAC 1115</name>
    <dbReference type="NCBI Taxonomy" id="1967444"/>
    <lineage>
        <taxon>Bacteria</taxon>
        <taxon>Bacillati</taxon>
        <taxon>Cyanobacteriota</taxon>
        <taxon>Cyanophyceae</taxon>
        <taxon>Nodosilineales</taxon>
        <taxon>Cymatolegaceae</taxon>
        <taxon>Leptothoe</taxon>
        <taxon>Leptothoe spongobia</taxon>
    </lineage>
</organism>
<reference evidence="1" key="2">
    <citation type="journal article" date="2021" name="Mar. Drugs">
        <title>Genome Reduction and Secondary Metabolism of the Marine Sponge-Associated Cyanobacterium Leptothoe.</title>
        <authorList>
            <person name="Konstantinou D."/>
            <person name="Popin R.V."/>
            <person name="Fewer D.P."/>
            <person name="Sivonen K."/>
            <person name="Gkelis S."/>
        </authorList>
    </citation>
    <scope>NUCLEOTIDE SEQUENCE</scope>
    <source>
        <strain evidence="1">TAU-MAC 1115</strain>
    </source>
</reference>
<accession>A0A947DBF2</accession>
<sequence>MSNFLLVPIQMDALHLKYGTSVAEAMVEFNRLPYFSGKRDVNPDIVNVSESIVSQPFQNKNLHLKAGIHLHWALPDALTKESVSGKFPAVPNRWLVTRRDQDGVDHWIVESDYLHLPSVGFQEDSVTYPYQDETNQDLPRFRYLGRKLPLAEWKNELQESNPDVTYLERLTTVGYGEPTFAAFYPNCRSVFGFHDPKYTDATPLPDKDKLQYEVIGWYSNSSQNYLNEFLKDFNVRYQEDFPEEALTLDTFMDAIKEEFKWKFNWDNEAFTADSEAPQIICYSRLTFRPSEHDLERSSLEKANISLAVANTGTEALSAYLAETIDKSQKAIIEEQLEALQFAESLENQKLDNGPKFQEIRHGGGFNAVAGGFLWRIRLETEQSNSENQVSQTKLNLPSDIAAQLSALNQKQQAYDSALAEINARRRQLFSDWYKYMVSTYPPEDSWDNYPDIDEVKYYIQKQGLEPLQEKVRTTGTLNLFQDDARNLSNASGSDSSLSSELAGAINNLINATNTYNQKLKDDYNKLDAKEKEKVPYPPVYRLEVAGSPRYWEVKEPVVLLVGDDVKANERHGRDGRLSEDGLLECQIIENQTIQSLVQENFKTISDKLDELKLDKGQERIGFSIWERQPWNPIILEWLVELYTVANGGNKTSANRKYSNDFLLQNYNLRTNDIDLSLKSARSVVDDTADNRIKTDQDSNIYSGFSILTPYANPLLQKRIEEYLDKHDHNGQATITNPVYQTISDYAQHLKNQQPRDREIESHLRQSIAPQYVDYEEAVEIDSDEYLGELANIQTLKQWYEDNKFDIIPHPVATAKQAQARLKNLNCLSQAIGGFNEALLMHKQTLQLPIQDPIGFADYQTFTDEVGAAVSGEIKSAPQPLDDFSPIRSGELRIIDLQLMDTFGQVRNLDWRVDLEEYVIKPESMKAEQNNRIVLPPRFVQPCRINFRWLSANDKDNRETNDLSNTTPICGWILPNNLNDSLMIYDNLGQALGSININGEWDDAPGDAPLATTIIEGHDVPNISNVHLHKVVKTIITLGRDFLVNFNRCLNNALNNIDPESFAQNQSLALLMGRPISVVRTSISLELQGLPAINQDWNIFRQEMQQMQSLDERDTDDLDDVKIPIRIGEYRQLNDGVIGYWKEQKNAANETGYDYEHDIFYAQQSDNNESEKIETQFIDLEMNPEVEEGPINIIQSINSDPQTLTMLVDPRGVFHATSGILPSKVINIPAEHYAEALANIKITFLTAPILTERTNQSRLNLPLPTAPDYDWSWLERKGRETWLEILTTSVIEKAVFVQAYAAYKIERDPEEDWQALLNQGWLTLVNGGGEEIHSKAKIITKDDRETLTGNLENIDELIEELFDLHEISINPVTSRAAFTGSQEIREGWLILNQSPDENLGNTDTHSTP</sequence>
<dbReference type="RefSeq" id="WP_215607127.1">
    <property type="nucleotide sequence ID" value="NZ_JADOES010000002.1"/>
</dbReference>
<dbReference type="EMBL" id="JADOES010000002">
    <property type="protein sequence ID" value="MBT9314057.1"/>
    <property type="molecule type" value="Genomic_DNA"/>
</dbReference>
<dbReference type="Proteomes" id="UP000717364">
    <property type="component" value="Unassembled WGS sequence"/>
</dbReference>
<keyword evidence="2" id="KW-1185">Reference proteome</keyword>
<protein>
    <submittedName>
        <fullName evidence="1">Uncharacterized protein</fullName>
    </submittedName>
</protein>